<dbReference type="AlphaFoldDB" id="A0A9P4PGZ3"/>
<evidence type="ECO:0000256" key="1">
    <source>
        <dbReference type="SAM" id="MobiDB-lite"/>
    </source>
</evidence>
<sequence length="805" mass="89471">MATSQRGHTKRKAVSTGDNDLRNLANSTAASPINGSSDVDTSSPQQHRKKQRRGTDEKSINHEVVIEATELEPGNSDGDDGDEDDDGGWGDAFEDDRDREDEQDEDDDQSAPAPIPPNAPGIAAPAPVVAPAPVAPTPLQRFTALRQIYPNTPDPGTNSAAFQLFAQAKEGKRAYATHSPEDDRGSGKIVAGKRIPDYALVLIHDHLFRGLSYKACKVRYIRAGGGKAGATDVADNALSKCLKLWGPRWYDDQNLVWPWRLLAADQQRCKALRAAGLDKRYFPQSTVQQPAPVNQQPAPVQQQQASVSQQPVPVSQQAAPVNQQPAPVSQLSALVGQRKSTRLSAKTSGQEVSDEEIWDGEVSDGEVSDGEVSDGEVSDEETFGVEMSDEETFGGETSYGGTGDNDLASKLAFSGSSLNIHEYLRVAQESSGYHPNLIRLQDPNEVGSGHAWIRWDTLAKFTERYTPDVPGSSASAARVFAQCFSSAETGGPLSQLPSHEIIWDSDEDVVVVGWDDFRKLDPTTPTKIPIEWTAKRLYEQLKYAHSMRSAEHMDMVLDEWHRQYLEQSAMYRDPDELLSMLDFDIKEALSIGLVGLWGAPFRRFLLDVLKAEGMLELFITDGTHEDEEDCLQDSTQSHICERYHHHVFLHGKTCYKEQAATYAPERNLWTLYQTLFYNRNGWYPRQLYHPDRDRDWREGSTALEKEAEQAAQLLLQNRFEGLVARLAPLSDRVDPAELLMNRVEVRSIPHDVAQQYIPVVKEFIDDLALNRPWCTLLEDPFRKANLLLALLEARAGSGSRTQNGA</sequence>
<accession>A0A9P4PGZ3</accession>
<dbReference type="EMBL" id="MU001503">
    <property type="protein sequence ID" value="KAF2442799.1"/>
    <property type="molecule type" value="Genomic_DNA"/>
</dbReference>
<feature type="compositionally biased region" description="Acidic residues" evidence="1">
    <location>
        <begin position="77"/>
        <end position="109"/>
    </location>
</feature>
<feature type="compositionally biased region" description="Polar residues" evidence="1">
    <location>
        <begin position="24"/>
        <end position="45"/>
    </location>
</feature>
<proteinExistence type="predicted"/>
<comment type="caution">
    <text evidence="2">The sequence shown here is derived from an EMBL/GenBank/DDBJ whole genome shotgun (WGS) entry which is preliminary data.</text>
</comment>
<organism evidence="2 3">
    <name type="scientific">Karstenula rhodostoma CBS 690.94</name>
    <dbReference type="NCBI Taxonomy" id="1392251"/>
    <lineage>
        <taxon>Eukaryota</taxon>
        <taxon>Fungi</taxon>
        <taxon>Dikarya</taxon>
        <taxon>Ascomycota</taxon>
        <taxon>Pezizomycotina</taxon>
        <taxon>Dothideomycetes</taxon>
        <taxon>Pleosporomycetidae</taxon>
        <taxon>Pleosporales</taxon>
        <taxon>Massarineae</taxon>
        <taxon>Didymosphaeriaceae</taxon>
        <taxon>Karstenula</taxon>
    </lineage>
</organism>
<protein>
    <submittedName>
        <fullName evidence="2">Uncharacterized protein</fullName>
    </submittedName>
</protein>
<name>A0A9P4PGZ3_9PLEO</name>
<feature type="compositionally biased region" description="Acidic residues" evidence="1">
    <location>
        <begin position="352"/>
        <end position="392"/>
    </location>
</feature>
<feature type="region of interest" description="Disordered" evidence="1">
    <location>
        <begin position="1"/>
        <end position="129"/>
    </location>
</feature>
<reference evidence="2" key="1">
    <citation type="journal article" date="2020" name="Stud. Mycol.">
        <title>101 Dothideomycetes genomes: a test case for predicting lifestyles and emergence of pathogens.</title>
        <authorList>
            <person name="Haridas S."/>
            <person name="Albert R."/>
            <person name="Binder M."/>
            <person name="Bloem J."/>
            <person name="Labutti K."/>
            <person name="Salamov A."/>
            <person name="Andreopoulos B."/>
            <person name="Baker S."/>
            <person name="Barry K."/>
            <person name="Bills G."/>
            <person name="Bluhm B."/>
            <person name="Cannon C."/>
            <person name="Castanera R."/>
            <person name="Culley D."/>
            <person name="Daum C."/>
            <person name="Ezra D."/>
            <person name="Gonzalez J."/>
            <person name="Henrissat B."/>
            <person name="Kuo A."/>
            <person name="Liang C."/>
            <person name="Lipzen A."/>
            <person name="Lutzoni F."/>
            <person name="Magnuson J."/>
            <person name="Mondo S."/>
            <person name="Nolan M."/>
            <person name="Ohm R."/>
            <person name="Pangilinan J."/>
            <person name="Park H.-J."/>
            <person name="Ramirez L."/>
            <person name="Alfaro M."/>
            <person name="Sun H."/>
            <person name="Tritt A."/>
            <person name="Yoshinaga Y."/>
            <person name="Zwiers L.-H."/>
            <person name="Turgeon B."/>
            <person name="Goodwin S."/>
            <person name="Spatafora J."/>
            <person name="Crous P."/>
            <person name="Grigoriev I."/>
        </authorList>
    </citation>
    <scope>NUCLEOTIDE SEQUENCE</scope>
    <source>
        <strain evidence="2">CBS 690.94</strain>
    </source>
</reference>
<evidence type="ECO:0000313" key="2">
    <source>
        <dbReference type="EMBL" id="KAF2442799.1"/>
    </source>
</evidence>
<feature type="compositionally biased region" description="Polar residues" evidence="1">
    <location>
        <begin position="342"/>
        <end position="351"/>
    </location>
</feature>
<gene>
    <name evidence="2" type="ORF">P171DRAFT_445376</name>
</gene>
<dbReference type="OrthoDB" id="10578468at2759"/>
<feature type="region of interest" description="Disordered" evidence="1">
    <location>
        <begin position="287"/>
        <end position="325"/>
    </location>
</feature>
<feature type="region of interest" description="Disordered" evidence="1">
    <location>
        <begin position="339"/>
        <end position="392"/>
    </location>
</feature>
<dbReference type="Proteomes" id="UP000799764">
    <property type="component" value="Unassembled WGS sequence"/>
</dbReference>
<keyword evidence="3" id="KW-1185">Reference proteome</keyword>
<feature type="compositionally biased region" description="Basic and acidic residues" evidence="1">
    <location>
        <begin position="53"/>
        <end position="65"/>
    </location>
</feature>
<evidence type="ECO:0000313" key="3">
    <source>
        <dbReference type="Proteomes" id="UP000799764"/>
    </source>
</evidence>